<proteinExistence type="predicted"/>
<dbReference type="Proteomes" id="UP001168877">
    <property type="component" value="Unassembled WGS sequence"/>
</dbReference>
<evidence type="ECO:0000256" key="1">
    <source>
        <dbReference type="SAM" id="Phobius"/>
    </source>
</evidence>
<organism evidence="2 3">
    <name type="scientific">Acer saccharum</name>
    <name type="common">Sugar maple</name>
    <dbReference type="NCBI Taxonomy" id="4024"/>
    <lineage>
        <taxon>Eukaryota</taxon>
        <taxon>Viridiplantae</taxon>
        <taxon>Streptophyta</taxon>
        <taxon>Embryophyta</taxon>
        <taxon>Tracheophyta</taxon>
        <taxon>Spermatophyta</taxon>
        <taxon>Magnoliopsida</taxon>
        <taxon>eudicotyledons</taxon>
        <taxon>Gunneridae</taxon>
        <taxon>Pentapetalae</taxon>
        <taxon>rosids</taxon>
        <taxon>malvids</taxon>
        <taxon>Sapindales</taxon>
        <taxon>Sapindaceae</taxon>
        <taxon>Hippocastanoideae</taxon>
        <taxon>Acereae</taxon>
        <taxon>Acer</taxon>
    </lineage>
</organism>
<evidence type="ECO:0000313" key="3">
    <source>
        <dbReference type="Proteomes" id="UP001168877"/>
    </source>
</evidence>
<keyword evidence="1" id="KW-1133">Transmembrane helix</keyword>
<comment type="caution">
    <text evidence="2">The sequence shown here is derived from an EMBL/GenBank/DDBJ whole genome shotgun (WGS) entry which is preliminary data.</text>
</comment>
<keyword evidence="1" id="KW-0812">Transmembrane</keyword>
<name>A0AA39RGE9_ACESA</name>
<evidence type="ECO:0000313" key="2">
    <source>
        <dbReference type="EMBL" id="KAK0573301.1"/>
    </source>
</evidence>
<reference evidence="2" key="1">
    <citation type="journal article" date="2022" name="Plant J.">
        <title>Strategies of tolerance reflected in two North American maple genomes.</title>
        <authorList>
            <person name="McEvoy S.L."/>
            <person name="Sezen U.U."/>
            <person name="Trouern-Trend A."/>
            <person name="McMahon S.M."/>
            <person name="Schaberg P.G."/>
            <person name="Yang J."/>
            <person name="Wegrzyn J.L."/>
            <person name="Swenson N.G."/>
        </authorList>
    </citation>
    <scope>NUCLEOTIDE SEQUENCE</scope>
    <source>
        <strain evidence="2">NS2018</strain>
    </source>
</reference>
<gene>
    <name evidence="2" type="ORF">LWI29_006070</name>
</gene>
<keyword evidence="1" id="KW-0472">Membrane</keyword>
<dbReference type="EMBL" id="JAUESC010000387">
    <property type="protein sequence ID" value="KAK0573301.1"/>
    <property type="molecule type" value="Genomic_DNA"/>
</dbReference>
<dbReference type="AlphaFoldDB" id="A0AA39RGE9"/>
<sequence length="215" mass="24454">MNVIIWCKILNSKVNSKASGNFLEISSFMIVVVFFATTGKAQKKRGDASGSGTIPRPAKKRVPKCVLNPKFEVRLEMRNAKKGFIVERGIKLDELSWTPILGVVTQRKWETYVSRPPLYKPRIVKEFFAGMIHSEFQARGSVMVRGKEVHARPSDINSYFRTDVVDPKRFQFVSLSKTPLARVTPRMAFSKFHLSVVSLRCFTVLIAHFLDFLGK</sequence>
<feature type="transmembrane region" description="Helical" evidence="1">
    <location>
        <begin position="18"/>
        <end position="36"/>
    </location>
</feature>
<accession>A0AA39RGE9</accession>
<protein>
    <submittedName>
        <fullName evidence="2">Uncharacterized protein</fullName>
    </submittedName>
</protein>
<reference evidence="2" key="2">
    <citation type="submission" date="2023-06" db="EMBL/GenBank/DDBJ databases">
        <authorList>
            <person name="Swenson N.G."/>
            <person name="Wegrzyn J.L."/>
            <person name="Mcevoy S.L."/>
        </authorList>
    </citation>
    <scope>NUCLEOTIDE SEQUENCE</scope>
    <source>
        <strain evidence="2">NS2018</strain>
        <tissue evidence="2">Leaf</tissue>
    </source>
</reference>
<keyword evidence="3" id="KW-1185">Reference proteome</keyword>